<dbReference type="SUPFAM" id="SSF53474">
    <property type="entry name" value="alpha/beta-Hydrolases"/>
    <property type="match status" value="1"/>
</dbReference>
<dbReference type="PATRIC" id="fig|911238.3.peg.882"/>
<proteinExistence type="inferred from homology"/>
<evidence type="ECO:0000313" key="5">
    <source>
        <dbReference type="EMBL" id="EHJ08170.1"/>
    </source>
</evidence>
<sequence>MVEITTQGGLIYGFTKDNLDIFLGIPYAHPPINEQRFKHSKLLKYWNDAIDATNFKAIPPQPYNKLETFFSSQSQTTITQNEDCLHLNIWKQHNHKTNKPVIIYFYGGSFVNGHGSAELYNPEHVVDNHDIIIITFNYRLGALGFLDWSHFDSAYHSNNGLSDQINVLKWVKRNIASFGGDPNNVTLMGQSAGSMSIMALMRMPQVNNLYHKAILLSGTLRLDTIEQAQFKAQQFRQLMRQQLNITDVQQLTTANILMLMDNMDELHGKSKGLELIYAPIQTTDISEQTTSTHPIVVGYTTDEGDIYIKNEHKKLSPQRFVEVMALNDITVEANHVTSAKQQSQAITNWYFKYPAQQFLSQLSVKQSELWLAEFAWYDQCNSLFASAYHILDMIFWFGNLQILTAHHITVTEPIRHLSLRMQRDLVQFAYSGTMPWPRYTNNNRHIYM</sequence>
<feature type="domain" description="Carboxylesterase type B" evidence="4">
    <location>
        <begin position="4"/>
        <end position="443"/>
    </location>
</feature>
<dbReference type="OrthoDB" id="9775851at2"/>
<organism evidence="5 6">
    <name type="scientific">Staphylococcus simiae CCM 7213 = CCUG 51256</name>
    <dbReference type="NCBI Taxonomy" id="911238"/>
    <lineage>
        <taxon>Bacteria</taxon>
        <taxon>Bacillati</taxon>
        <taxon>Bacillota</taxon>
        <taxon>Bacilli</taxon>
        <taxon>Bacillales</taxon>
        <taxon>Staphylococcaceae</taxon>
        <taxon>Staphylococcus</taxon>
    </lineage>
</organism>
<dbReference type="PANTHER" id="PTHR45237">
    <property type="entry name" value="POSSIBLE PARA-NITROBENZYL ESTERASE"/>
    <property type="match status" value="1"/>
</dbReference>
<dbReference type="RefSeq" id="WP_002463284.1">
    <property type="nucleotide sequence ID" value="NZ_AEUN01000377.1"/>
</dbReference>
<name>G5JHX7_9STAP</name>
<dbReference type="Pfam" id="PF00135">
    <property type="entry name" value="COesterase"/>
    <property type="match status" value="1"/>
</dbReference>
<keyword evidence="2 3" id="KW-0378">Hydrolase</keyword>
<dbReference type="GO" id="GO:0016787">
    <property type="term" value="F:hydrolase activity"/>
    <property type="evidence" value="ECO:0007669"/>
    <property type="project" value="UniProtKB-KW"/>
</dbReference>
<protein>
    <recommendedName>
        <fullName evidence="3">Carboxylic ester hydrolase</fullName>
        <ecNumber evidence="3">3.1.1.-</ecNumber>
    </recommendedName>
</protein>
<dbReference type="PROSITE" id="PS00122">
    <property type="entry name" value="CARBOXYLESTERASE_B_1"/>
    <property type="match status" value="1"/>
</dbReference>
<evidence type="ECO:0000256" key="3">
    <source>
        <dbReference type="RuleBase" id="RU361235"/>
    </source>
</evidence>
<dbReference type="Gene3D" id="3.40.50.1820">
    <property type="entry name" value="alpha/beta hydrolase"/>
    <property type="match status" value="1"/>
</dbReference>
<evidence type="ECO:0000259" key="4">
    <source>
        <dbReference type="Pfam" id="PF00135"/>
    </source>
</evidence>
<accession>G5JHX7</accession>
<evidence type="ECO:0000313" key="6">
    <source>
        <dbReference type="Proteomes" id="UP000005413"/>
    </source>
</evidence>
<evidence type="ECO:0000256" key="2">
    <source>
        <dbReference type="ARBA" id="ARBA00022801"/>
    </source>
</evidence>
<keyword evidence="6" id="KW-1185">Reference proteome</keyword>
<dbReference type="Proteomes" id="UP000005413">
    <property type="component" value="Unassembled WGS sequence"/>
</dbReference>
<comment type="caution">
    <text evidence="5">The sequence shown here is derived from an EMBL/GenBank/DDBJ whole genome shotgun (WGS) entry which is preliminary data.</text>
</comment>
<dbReference type="InterPro" id="IPR002018">
    <property type="entry name" value="CarbesteraseB"/>
</dbReference>
<dbReference type="PANTHER" id="PTHR45237:SF2">
    <property type="entry name" value="POSSIBLE PARA-NITROBENZYL ESTERASE"/>
    <property type="match status" value="1"/>
</dbReference>
<reference evidence="5 6" key="1">
    <citation type="journal article" date="2012" name="BMC Genomics">
        <title>Comparative genomic analysis of the genus Staphylococcus including Staphylococcus aureus and its newly described sister species Staphylococcus simiae.</title>
        <authorList>
            <person name="Suzuki H."/>
            <person name="Lefebure T."/>
            <person name="Pavinski Bitar P."/>
            <person name="Stanhope M.J."/>
        </authorList>
    </citation>
    <scope>NUCLEOTIDE SEQUENCE [LARGE SCALE GENOMIC DNA]</scope>
    <source>
        <strain evidence="5 6">CCM 7213</strain>
    </source>
</reference>
<comment type="similarity">
    <text evidence="1 3">Belongs to the type-B carboxylesterase/lipase family.</text>
</comment>
<dbReference type="EMBL" id="AEUN01000377">
    <property type="protein sequence ID" value="EHJ08170.1"/>
    <property type="molecule type" value="Genomic_DNA"/>
</dbReference>
<dbReference type="AlphaFoldDB" id="G5JHX7"/>
<dbReference type="InterPro" id="IPR029058">
    <property type="entry name" value="AB_hydrolase_fold"/>
</dbReference>
<dbReference type="InterPro" id="IPR019826">
    <property type="entry name" value="Carboxylesterase_B_AS"/>
</dbReference>
<dbReference type="ESTHER" id="9stap-g5jhx7">
    <property type="family name" value="Carb_B_Bacteria"/>
</dbReference>
<gene>
    <name evidence="5" type="ORF">SS7213T_05296</name>
</gene>
<dbReference type="EC" id="3.1.1.-" evidence="3"/>
<evidence type="ECO:0000256" key="1">
    <source>
        <dbReference type="ARBA" id="ARBA00005964"/>
    </source>
</evidence>